<dbReference type="EMBL" id="JAKIKT010000001">
    <property type="protein sequence ID" value="MCL2912955.1"/>
    <property type="molecule type" value="Genomic_DNA"/>
</dbReference>
<organism evidence="2 3">
    <name type="scientific">Shewanella corallii</name>
    <dbReference type="NCBI Taxonomy" id="560080"/>
    <lineage>
        <taxon>Bacteria</taxon>
        <taxon>Pseudomonadati</taxon>
        <taxon>Pseudomonadota</taxon>
        <taxon>Gammaproteobacteria</taxon>
        <taxon>Alteromonadales</taxon>
        <taxon>Shewanellaceae</taxon>
        <taxon>Shewanella</taxon>
    </lineage>
</organism>
<gene>
    <name evidence="2" type="ORF">L2725_04045</name>
</gene>
<keyword evidence="3" id="KW-1185">Reference proteome</keyword>
<evidence type="ECO:0008006" key="4">
    <source>
        <dbReference type="Google" id="ProtNLM"/>
    </source>
</evidence>
<dbReference type="Proteomes" id="UP001202831">
    <property type="component" value="Unassembled WGS sequence"/>
</dbReference>
<feature type="coiled-coil region" evidence="1">
    <location>
        <begin position="70"/>
        <end position="104"/>
    </location>
</feature>
<sequence length="105" mass="11651">MSQIDQVLALARSLQLAGKQPSIALLKAKLKSVPMPVLIQGLQRFKSLSAEELAALIPQVPVQPNAAVEQNEEQSELTQLREQVKKLESAYNELAQRVAELERNH</sequence>
<name>A0ABT0N4D7_9GAMM</name>
<evidence type="ECO:0000313" key="2">
    <source>
        <dbReference type="EMBL" id="MCL2912955.1"/>
    </source>
</evidence>
<comment type="caution">
    <text evidence="2">The sequence shown here is derived from an EMBL/GenBank/DDBJ whole genome shotgun (WGS) entry which is preliminary data.</text>
</comment>
<accession>A0ABT0N4D7</accession>
<proteinExistence type="predicted"/>
<keyword evidence="1" id="KW-0175">Coiled coil</keyword>
<evidence type="ECO:0000313" key="3">
    <source>
        <dbReference type="Proteomes" id="UP001202831"/>
    </source>
</evidence>
<evidence type="ECO:0000256" key="1">
    <source>
        <dbReference type="SAM" id="Coils"/>
    </source>
</evidence>
<protein>
    <recommendedName>
        <fullName evidence="4">KfrA N-terminal DNA-binding domain-containing protein</fullName>
    </recommendedName>
</protein>
<dbReference type="RefSeq" id="WP_249247755.1">
    <property type="nucleotide sequence ID" value="NZ_JAKIKT010000001.1"/>
</dbReference>
<reference evidence="2 3" key="1">
    <citation type="submission" date="2022-01" db="EMBL/GenBank/DDBJ databases">
        <title>Whole genome-based taxonomy of the Shewanellaceae.</title>
        <authorList>
            <person name="Martin-Rodriguez A.J."/>
        </authorList>
    </citation>
    <scope>NUCLEOTIDE SEQUENCE [LARGE SCALE GENOMIC DNA]</scope>
    <source>
        <strain evidence="2 3">DSM 21332</strain>
    </source>
</reference>